<feature type="compositionally biased region" description="Acidic residues" evidence="1">
    <location>
        <begin position="41"/>
        <end position="52"/>
    </location>
</feature>
<feature type="compositionally biased region" description="Basic residues" evidence="1">
    <location>
        <begin position="157"/>
        <end position="167"/>
    </location>
</feature>
<gene>
    <name evidence="2" type="ORF">HAX54_038374</name>
</gene>
<evidence type="ECO:0000256" key="1">
    <source>
        <dbReference type="SAM" id="MobiDB-lite"/>
    </source>
</evidence>
<feature type="compositionally biased region" description="Low complexity" evidence="1">
    <location>
        <begin position="123"/>
        <end position="139"/>
    </location>
</feature>
<feature type="region of interest" description="Disordered" evidence="1">
    <location>
        <begin position="1"/>
        <end position="167"/>
    </location>
</feature>
<reference evidence="2 3" key="1">
    <citation type="journal article" date="2021" name="BMC Genomics">
        <title>Datura genome reveals duplications of psychoactive alkaloid biosynthetic genes and high mutation rate following tissue culture.</title>
        <authorList>
            <person name="Rajewski A."/>
            <person name="Carter-House D."/>
            <person name="Stajich J."/>
            <person name="Litt A."/>
        </authorList>
    </citation>
    <scope>NUCLEOTIDE SEQUENCE [LARGE SCALE GENOMIC DNA]</scope>
    <source>
        <strain evidence="2">AR-01</strain>
    </source>
</reference>
<dbReference type="EMBL" id="JACEIK010000523">
    <property type="protein sequence ID" value="MCD7458487.1"/>
    <property type="molecule type" value="Genomic_DNA"/>
</dbReference>
<name>A0ABS8SHU2_DATST</name>
<feature type="compositionally biased region" description="Basic and acidic residues" evidence="1">
    <location>
        <begin position="1"/>
        <end position="25"/>
    </location>
</feature>
<keyword evidence="3" id="KW-1185">Reference proteome</keyword>
<dbReference type="Proteomes" id="UP000823775">
    <property type="component" value="Unassembled WGS sequence"/>
</dbReference>
<feature type="compositionally biased region" description="Acidic residues" evidence="1">
    <location>
        <begin position="64"/>
        <end position="78"/>
    </location>
</feature>
<evidence type="ECO:0000313" key="2">
    <source>
        <dbReference type="EMBL" id="MCD7458487.1"/>
    </source>
</evidence>
<proteinExistence type="predicted"/>
<organism evidence="2 3">
    <name type="scientific">Datura stramonium</name>
    <name type="common">Jimsonweed</name>
    <name type="synonym">Common thornapple</name>
    <dbReference type="NCBI Taxonomy" id="4076"/>
    <lineage>
        <taxon>Eukaryota</taxon>
        <taxon>Viridiplantae</taxon>
        <taxon>Streptophyta</taxon>
        <taxon>Embryophyta</taxon>
        <taxon>Tracheophyta</taxon>
        <taxon>Spermatophyta</taxon>
        <taxon>Magnoliopsida</taxon>
        <taxon>eudicotyledons</taxon>
        <taxon>Gunneridae</taxon>
        <taxon>Pentapetalae</taxon>
        <taxon>asterids</taxon>
        <taxon>lamiids</taxon>
        <taxon>Solanales</taxon>
        <taxon>Solanaceae</taxon>
        <taxon>Solanoideae</taxon>
        <taxon>Datureae</taxon>
        <taxon>Datura</taxon>
    </lineage>
</organism>
<sequence>MDHMIKDCPLLKEEQRRNSKKHQDLASKAFKKAMKATWGESSDEESEGEDGENNLALMAKSETDSDSDSSEENEEELEIGLVPSSTYQVNATTQNEGTLVETDFLNVPSEPRQELKNSGGTNPETLVGPEEGTGEETSPNPIPKTENDNPQELILRPWKHQSSHPLD</sequence>
<feature type="compositionally biased region" description="Polar residues" evidence="1">
    <location>
        <begin position="83"/>
        <end position="97"/>
    </location>
</feature>
<accession>A0ABS8SHU2</accession>
<comment type="caution">
    <text evidence="2">The sequence shown here is derived from an EMBL/GenBank/DDBJ whole genome shotgun (WGS) entry which is preliminary data.</text>
</comment>
<protein>
    <submittedName>
        <fullName evidence="2">Uncharacterized protein</fullName>
    </submittedName>
</protein>
<evidence type="ECO:0000313" key="3">
    <source>
        <dbReference type="Proteomes" id="UP000823775"/>
    </source>
</evidence>